<evidence type="ECO:0000256" key="2">
    <source>
        <dbReference type="ARBA" id="ARBA00022827"/>
    </source>
</evidence>
<dbReference type="Gene3D" id="3.50.50.60">
    <property type="entry name" value="FAD/NAD(P)-binding domain"/>
    <property type="match status" value="2"/>
</dbReference>
<dbReference type="PRINTS" id="PR00368">
    <property type="entry name" value="FADPNR"/>
</dbReference>
<name>X1RW74_9ZZZZ</name>
<comment type="caution">
    <text evidence="5">The sequence shown here is derived from an EMBL/GenBank/DDBJ whole genome shotgun (WGS) entry which is preliminary data.</text>
</comment>
<dbReference type="GO" id="GO:0003955">
    <property type="term" value="F:NAD(P)H dehydrogenase (quinone) activity"/>
    <property type="evidence" value="ECO:0007669"/>
    <property type="project" value="TreeGrafter"/>
</dbReference>
<dbReference type="Pfam" id="PF07992">
    <property type="entry name" value="Pyr_redox_2"/>
    <property type="match status" value="1"/>
</dbReference>
<feature type="domain" description="FAD/NAD(P)-binding" evidence="4">
    <location>
        <begin position="5"/>
        <end position="154"/>
    </location>
</feature>
<dbReference type="GO" id="GO:0050660">
    <property type="term" value="F:flavin adenine dinucleotide binding"/>
    <property type="evidence" value="ECO:0007669"/>
    <property type="project" value="TreeGrafter"/>
</dbReference>
<dbReference type="SUPFAM" id="SSF51905">
    <property type="entry name" value="FAD/NAD(P)-binding domain"/>
    <property type="match status" value="1"/>
</dbReference>
<dbReference type="Pfam" id="PF02852">
    <property type="entry name" value="Pyr_redox_dim"/>
    <property type="match status" value="1"/>
</dbReference>
<gene>
    <name evidence="5" type="ORF">S12H4_14913</name>
</gene>
<evidence type="ECO:0000259" key="3">
    <source>
        <dbReference type="Pfam" id="PF02852"/>
    </source>
</evidence>
<dbReference type="Gene3D" id="3.30.390.30">
    <property type="match status" value="1"/>
</dbReference>
<organism evidence="5">
    <name type="scientific">marine sediment metagenome</name>
    <dbReference type="NCBI Taxonomy" id="412755"/>
    <lineage>
        <taxon>unclassified sequences</taxon>
        <taxon>metagenomes</taxon>
        <taxon>ecological metagenomes</taxon>
    </lineage>
</organism>
<sequence length="307" mass="34053">RPEFALMGGGPVGVEMAQALNRLGVKVSLVEMRQRILFREDEEVSKILEQRIKEEGVQVLTGKKALSFSNKLGLVYCRIENLDRKKETISAERVLVAVGRRPNTEDLSLEESGVSFTSQGVAVNSYLRTTNKNIFACGDVVGPYLFTHVAGYQAQICVRNALLRRAFWRKVNYNNVAWALFNEPELAHLGLTEEEARKRYKGIRVYRTAFSECDRALTDGVGEGLAKVIIDSRGQIRGAHIVGAGAAEVIQGLLIAASLKIPLAKLSEAMFVYPTLSELIKTTVTKVVLEKLSSGWMKWGLRLAKKI</sequence>
<dbReference type="InterPro" id="IPR016156">
    <property type="entry name" value="FAD/NAD-linked_Rdtase_dimer_sf"/>
</dbReference>
<reference evidence="5" key="1">
    <citation type="journal article" date="2014" name="Front. Microbiol.">
        <title>High frequency of phylogenetically diverse reductive dehalogenase-homologous genes in deep subseafloor sedimentary metagenomes.</title>
        <authorList>
            <person name="Kawai M."/>
            <person name="Futagami T."/>
            <person name="Toyoda A."/>
            <person name="Takaki Y."/>
            <person name="Nishi S."/>
            <person name="Hori S."/>
            <person name="Arai W."/>
            <person name="Tsubouchi T."/>
            <person name="Morono Y."/>
            <person name="Uchiyama I."/>
            <person name="Ito T."/>
            <person name="Fujiyama A."/>
            <person name="Inagaki F."/>
            <person name="Takami H."/>
        </authorList>
    </citation>
    <scope>NUCLEOTIDE SEQUENCE</scope>
    <source>
        <strain evidence="5">Expedition CK06-06</strain>
    </source>
</reference>
<dbReference type="PANTHER" id="PTHR43014">
    <property type="entry name" value="MERCURIC REDUCTASE"/>
    <property type="match status" value="1"/>
</dbReference>
<feature type="non-terminal residue" evidence="5">
    <location>
        <position position="1"/>
    </location>
</feature>
<evidence type="ECO:0000256" key="1">
    <source>
        <dbReference type="ARBA" id="ARBA00022630"/>
    </source>
</evidence>
<keyword evidence="2" id="KW-0274">FAD</keyword>
<evidence type="ECO:0000259" key="4">
    <source>
        <dbReference type="Pfam" id="PF07992"/>
    </source>
</evidence>
<proteinExistence type="predicted"/>
<feature type="domain" description="Pyridine nucleotide-disulphide oxidoreductase dimerisation" evidence="3">
    <location>
        <begin position="176"/>
        <end position="282"/>
    </location>
</feature>
<dbReference type="PRINTS" id="PR00411">
    <property type="entry name" value="PNDRDTASEI"/>
</dbReference>
<evidence type="ECO:0008006" key="6">
    <source>
        <dbReference type="Google" id="ProtNLM"/>
    </source>
</evidence>
<dbReference type="PANTHER" id="PTHR43014:SF2">
    <property type="entry name" value="MERCURIC REDUCTASE"/>
    <property type="match status" value="1"/>
</dbReference>
<keyword evidence="1" id="KW-0285">Flavoprotein</keyword>
<dbReference type="InterPro" id="IPR004099">
    <property type="entry name" value="Pyr_nucl-diS_OxRdtase_dimer"/>
</dbReference>
<dbReference type="InterPro" id="IPR036188">
    <property type="entry name" value="FAD/NAD-bd_sf"/>
</dbReference>
<dbReference type="EMBL" id="BARW01007133">
    <property type="protein sequence ID" value="GAI84928.1"/>
    <property type="molecule type" value="Genomic_DNA"/>
</dbReference>
<dbReference type="AlphaFoldDB" id="X1RW74"/>
<dbReference type="InterPro" id="IPR023753">
    <property type="entry name" value="FAD/NAD-binding_dom"/>
</dbReference>
<protein>
    <recommendedName>
        <fullName evidence="6">FAD/NAD(P)-binding domain-containing protein</fullName>
    </recommendedName>
</protein>
<accession>X1RW74</accession>
<dbReference type="SUPFAM" id="SSF55424">
    <property type="entry name" value="FAD/NAD-linked reductases, dimerisation (C-terminal) domain"/>
    <property type="match status" value="1"/>
</dbReference>
<evidence type="ECO:0000313" key="5">
    <source>
        <dbReference type="EMBL" id="GAI84928.1"/>
    </source>
</evidence>